<dbReference type="HOGENOM" id="CLU_3128166_0_0_1"/>
<dbReference type="InParanoid" id="F6GZV5"/>
<evidence type="ECO:0000313" key="2">
    <source>
        <dbReference type="Proteomes" id="UP000009183"/>
    </source>
</evidence>
<organism evidence="1 2">
    <name type="scientific">Vitis vinifera</name>
    <name type="common">Grape</name>
    <dbReference type="NCBI Taxonomy" id="29760"/>
    <lineage>
        <taxon>Eukaryota</taxon>
        <taxon>Viridiplantae</taxon>
        <taxon>Streptophyta</taxon>
        <taxon>Embryophyta</taxon>
        <taxon>Tracheophyta</taxon>
        <taxon>Spermatophyta</taxon>
        <taxon>Magnoliopsida</taxon>
        <taxon>eudicotyledons</taxon>
        <taxon>Gunneridae</taxon>
        <taxon>Pentapetalae</taxon>
        <taxon>rosids</taxon>
        <taxon>Vitales</taxon>
        <taxon>Vitaceae</taxon>
        <taxon>Viteae</taxon>
        <taxon>Vitis</taxon>
    </lineage>
</organism>
<dbReference type="EMBL" id="FN595227">
    <property type="protein sequence ID" value="CCB46112.1"/>
    <property type="molecule type" value="Genomic_DNA"/>
</dbReference>
<protein>
    <submittedName>
        <fullName evidence="1">Uncharacterized protein</fullName>
    </submittedName>
</protein>
<sequence>MDNRQKPSKATCGATVTGITTKAEPLLFSSFPITSSGSPDVEATVDLSSP</sequence>
<dbReference type="PaxDb" id="29760-VIT_18s0001g15740.t01"/>
<name>F6GZV5_VITVI</name>
<accession>F6GZV5</accession>
<evidence type="ECO:0000313" key="1">
    <source>
        <dbReference type="EMBL" id="CCB46112.1"/>
    </source>
</evidence>
<dbReference type="AlphaFoldDB" id="F6GZV5"/>
<keyword evidence="2" id="KW-1185">Reference proteome</keyword>
<dbReference type="Proteomes" id="UP000009183">
    <property type="component" value="Chromosome 18"/>
</dbReference>
<proteinExistence type="predicted"/>
<gene>
    <name evidence="1" type="ordered locus">VIT_18s0001g15740</name>
</gene>
<reference evidence="2" key="1">
    <citation type="journal article" date="2007" name="Nature">
        <title>The grapevine genome sequence suggests ancestral hexaploidization in major angiosperm phyla.</title>
        <authorList>
            <consortium name="The French-Italian Public Consortium for Grapevine Genome Characterization."/>
            <person name="Jaillon O."/>
            <person name="Aury J.-M."/>
            <person name="Noel B."/>
            <person name="Policriti A."/>
            <person name="Clepet C."/>
            <person name="Casagrande A."/>
            <person name="Choisne N."/>
            <person name="Aubourg S."/>
            <person name="Vitulo N."/>
            <person name="Jubin C."/>
            <person name="Vezzi A."/>
            <person name="Legeai F."/>
            <person name="Hugueney P."/>
            <person name="Dasilva C."/>
            <person name="Horner D."/>
            <person name="Mica E."/>
            <person name="Jublot D."/>
            <person name="Poulain J."/>
            <person name="Bruyere C."/>
            <person name="Billault A."/>
            <person name="Segurens B."/>
            <person name="Gouyvenoux M."/>
            <person name="Ugarte E."/>
            <person name="Cattonaro F."/>
            <person name="Anthouard V."/>
            <person name="Vico V."/>
            <person name="Del Fabbro C."/>
            <person name="Alaux M."/>
            <person name="Di Gaspero G."/>
            <person name="Dumas V."/>
            <person name="Felice N."/>
            <person name="Paillard S."/>
            <person name="Juman I."/>
            <person name="Moroldo M."/>
            <person name="Scalabrin S."/>
            <person name="Canaguier A."/>
            <person name="Le Clainche I."/>
            <person name="Malacrida G."/>
            <person name="Durand E."/>
            <person name="Pesole G."/>
            <person name="Laucou V."/>
            <person name="Chatelet P."/>
            <person name="Merdinoglu D."/>
            <person name="Delledonne M."/>
            <person name="Pezzotti M."/>
            <person name="Lecharny A."/>
            <person name="Scarpelli C."/>
            <person name="Artiguenave F."/>
            <person name="Pe M.E."/>
            <person name="Valle G."/>
            <person name="Morgante M."/>
            <person name="Caboche M."/>
            <person name="Adam-Blondon A.-F."/>
            <person name="Weissenbach J."/>
            <person name="Quetier F."/>
            <person name="Wincker P."/>
        </authorList>
    </citation>
    <scope>NUCLEOTIDE SEQUENCE [LARGE SCALE GENOMIC DNA]</scope>
    <source>
        <strain evidence="2">cv. Pinot noir / PN40024</strain>
    </source>
</reference>